<dbReference type="PANTHER" id="PTHR45633">
    <property type="entry name" value="60 KDA HEAT SHOCK PROTEIN, MITOCHONDRIAL"/>
    <property type="match status" value="1"/>
</dbReference>
<dbReference type="NCBIfam" id="NF009489">
    <property type="entry name" value="PRK12851.1"/>
    <property type="match status" value="1"/>
</dbReference>
<dbReference type="Gene3D" id="3.50.7.10">
    <property type="entry name" value="GroEL"/>
    <property type="match status" value="1"/>
</dbReference>
<sequence>MAKELYFNHDGSAMKKLQAGVDLVAELVGVTLGPKGRNVVLQNKYGPPKIVNDGETVLKEIELEDPLENVGVKLVRQAGAKTNELAGDGCTTSIVLAQGLIAEGMKVIAAGMNPIQLSRGIEKTTKALVSELKLMSREVEDHELVDVAAVSAGNDYAVGNMISNALQKVGRKGVVRIEKGNHGENSLRIVEGMEFDRGYLSPYFVTNRREMIAELHNCKLLLVDKKITNAKEMFKILDNAVKEKYPIVIVAEGIEQEALAPVVRNKLKGTLKAVAIRAPAFGERKSHYLDDIAILTGGTVIRDDMGLTLENAHKGLLGSASKVVITKNSTLIVTDGRNQEAVQKRVSQIQRLVENTEEKFQKKLLNERIARLSGGIAILQVGAQTQVEMKDKQLRMEDALNATKAAIEEGVVVGGGCCLLRLSLKVEDIKNHLDNEEQRIGADILRKALAYPARQIAKNSGLNGNAVIEKVLSVDNAAYGYNAARDKYEDLVAARILDPSKVVRCCLEHAASVANTFLTSDAVVIDIKEPVPNNLMRKPLPTSGIGPIGASSLV</sequence>
<dbReference type="OrthoDB" id="1733909at2759"/>
<keyword evidence="7" id="KW-1185">Reference proteome</keyword>
<dbReference type="GO" id="GO:0140662">
    <property type="term" value="F:ATP-dependent protein folding chaperone"/>
    <property type="evidence" value="ECO:0007669"/>
    <property type="project" value="InterPro"/>
</dbReference>
<dbReference type="NCBIfam" id="TIGR02348">
    <property type="entry name" value="GroEL"/>
    <property type="match status" value="1"/>
</dbReference>
<dbReference type="Gene3D" id="3.30.260.10">
    <property type="entry name" value="TCP-1-like chaperonin intermediate domain"/>
    <property type="match status" value="1"/>
</dbReference>
<dbReference type="InterPro" id="IPR018370">
    <property type="entry name" value="Chaperonin_Cpn60_CS"/>
</dbReference>
<dbReference type="SUPFAM" id="SSF54849">
    <property type="entry name" value="GroEL-intermediate domain like"/>
    <property type="match status" value="1"/>
</dbReference>
<keyword evidence="2" id="KW-0547">Nucleotide-binding</keyword>
<dbReference type="OMA" id="EDMGYTL"/>
<dbReference type="NCBIfam" id="NF000592">
    <property type="entry name" value="PRK00013.1"/>
    <property type="match status" value="1"/>
</dbReference>
<protein>
    <recommendedName>
        <fullName evidence="8">Chaperonin 60 subunit beta 4, chloroplastic</fullName>
    </recommendedName>
</protein>
<reference evidence="7" key="1">
    <citation type="journal article" date="2014" name="Science">
        <title>The coffee genome provides insight into the convergent evolution of caffeine biosynthesis.</title>
        <authorList>
            <person name="Denoeud F."/>
            <person name="Carretero-Paulet L."/>
            <person name="Dereeper A."/>
            <person name="Droc G."/>
            <person name="Guyot R."/>
            <person name="Pietrella M."/>
            <person name="Zheng C."/>
            <person name="Alberti A."/>
            <person name="Anthony F."/>
            <person name="Aprea G."/>
            <person name="Aury J.M."/>
            <person name="Bento P."/>
            <person name="Bernard M."/>
            <person name="Bocs S."/>
            <person name="Campa C."/>
            <person name="Cenci A."/>
            <person name="Combes M.C."/>
            <person name="Crouzillat D."/>
            <person name="Da Silva C."/>
            <person name="Daddiego L."/>
            <person name="De Bellis F."/>
            <person name="Dussert S."/>
            <person name="Garsmeur O."/>
            <person name="Gayraud T."/>
            <person name="Guignon V."/>
            <person name="Jahn K."/>
            <person name="Jamilloux V."/>
            <person name="Joet T."/>
            <person name="Labadie K."/>
            <person name="Lan T."/>
            <person name="Leclercq J."/>
            <person name="Lepelley M."/>
            <person name="Leroy T."/>
            <person name="Li L.T."/>
            <person name="Librado P."/>
            <person name="Lopez L."/>
            <person name="Munoz A."/>
            <person name="Noel B."/>
            <person name="Pallavicini A."/>
            <person name="Perrotta G."/>
            <person name="Poncet V."/>
            <person name="Pot D."/>
            <person name="Priyono X."/>
            <person name="Rigoreau M."/>
            <person name="Rouard M."/>
            <person name="Rozas J."/>
            <person name="Tranchant-Dubreuil C."/>
            <person name="VanBuren R."/>
            <person name="Zhang Q."/>
            <person name="Andrade A.C."/>
            <person name="Argout X."/>
            <person name="Bertrand B."/>
            <person name="de Kochko A."/>
            <person name="Graziosi G."/>
            <person name="Henry R.J."/>
            <person name="Jayarama X."/>
            <person name="Ming R."/>
            <person name="Nagai C."/>
            <person name="Rounsley S."/>
            <person name="Sankoff D."/>
            <person name="Giuliano G."/>
            <person name="Albert V.A."/>
            <person name="Wincker P."/>
            <person name="Lashermes P."/>
        </authorList>
    </citation>
    <scope>NUCLEOTIDE SEQUENCE [LARGE SCALE GENOMIC DNA]</scope>
    <source>
        <strain evidence="7">cv. DH200-94</strain>
    </source>
</reference>
<dbReference type="InParanoid" id="A0A068TW61"/>
<evidence type="ECO:0000256" key="3">
    <source>
        <dbReference type="ARBA" id="ARBA00022840"/>
    </source>
</evidence>
<dbReference type="PhylomeDB" id="A0A068TW61"/>
<dbReference type="Proteomes" id="UP000295252">
    <property type="component" value="Chromosome III"/>
</dbReference>
<evidence type="ECO:0000256" key="1">
    <source>
        <dbReference type="ARBA" id="ARBA00006607"/>
    </source>
</evidence>
<evidence type="ECO:0000256" key="5">
    <source>
        <dbReference type="RuleBase" id="RU000418"/>
    </source>
</evidence>
<name>A0A068TW61_COFCA</name>
<dbReference type="InterPro" id="IPR027410">
    <property type="entry name" value="TCP-1-like_intermed_sf"/>
</dbReference>
<evidence type="ECO:0000313" key="6">
    <source>
        <dbReference type="EMBL" id="CDP00506.1"/>
    </source>
</evidence>
<dbReference type="InterPro" id="IPR027413">
    <property type="entry name" value="GROEL-like_equatorial_sf"/>
</dbReference>
<dbReference type="FunCoup" id="A0A068TW61">
    <property type="interactions" value="829"/>
</dbReference>
<proteinExistence type="inferred from homology"/>
<dbReference type="GO" id="GO:0042026">
    <property type="term" value="P:protein refolding"/>
    <property type="evidence" value="ECO:0007669"/>
    <property type="project" value="InterPro"/>
</dbReference>
<dbReference type="CDD" id="cd03344">
    <property type="entry name" value="GroEL"/>
    <property type="match status" value="1"/>
</dbReference>
<dbReference type="InterPro" id="IPR001844">
    <property type="entry name" value="Cpn60/GroEL"/>
</dbReference>
<dbReference type="InterPro" id="IPR002423">
    <property type="entry name" value="Cpn60/GroEL/TCP-1"/>
</dbReference>
<dbReference type="EMBL" id="HG739089">
    <property type="protein sequence ID" value="CDP00506.1"/>
    <property type="molecule type" value="Genomic_DNA"/>
</dbReference>
<dbReference type="NCBIfam" id="NF009488">
    <property type="entry name" value="PRK12850.1"/>
    <property type="match status" value="1"/>
</dbReference>
<dbReference type="Pfam" id="PF00118">
    <property type="entry name" value="Cpn60_TCP1"/>
    <property type="match status" value="1"/>
</dbReference>
<evidence type="ECO:0000256" key="4">
    <source>
        <dbReference type="ARBA" id="ARBA00023186"/>
    </source>
</evidence>
<dbReference type="PRINTS" id="PR00298">
    <property type="entry name" value="CHAPERONIN60"/>
</dbReference>
<dbReference type="NCBIfam" id="NF009487">
    <property type="entry name" value="PRK12849.1"/>
    <property type="match status" value="1"/>
</dbReference>
<comment type="similarity">
    <text evidence="1 5">Belongs to the chaperonin (HSP60) family.</text>
</comment>
<evidence type="ECO:0000313" key="7">
    <source>
        <dbReference type="Proteomes" id="UP000295252"/>
    </source>
</evidence>
<dbReference type="FunFam" id="3.50.7.10:FF:000001">
    <property type="entry name" value="60 kDa chaperonin"/>
    <property type="match status" value="1"/>
</dbReference>
<organism evidence="6 7">
    <name type="scientific">Coffea canephora</name>
    <name type="common">Robusta coffee</name>
    <dbReference type="NCBI Taxonomy" id="49390"/>
    <lineage>
        <taxon>Eukaryota</taxon>
        <taxon>Viridiplantae</taxon>
        <taxon>Streptophyta</taxon>
        <taxon>Embryophyta</taxon>
        <taxon>Tracheophyta</taxon>
        <taxon>Spermatophyta</taxon>
        <taxon>Magnoliopsida</taxon>
        <taxon>eudicotyledons</taxon>
        <taxon>Gunneridae</taxon>
        <taxon>Pentapetalae</taxon>
        <taxon>asterids</taxon>
        <taxon>lamiids</taxon>
        <taxon>Gentianales</taxon>
        <taxon>Rubiaceae</taxon>
        <taxon>Ixoroideae</taxon>
        <taxon>Gardenieae complex</taxon>
        <taxon>Bertiereae - Coffeeae clade</taxon>
        <taxon>Coffeeae</taxon>
        <taxon>Coffea</taxon>
    </lineage>
</organism>
<dbReference type="Gramene" id="CDP00506">
    <property type="protein sequence ID" value="CDP00506"/>
    <property type="gene ID" value="GSCOC_T00032466001"/>
</dbReference>
<evidence type="ECO:0008006" key="8">
    <source>
        <dbReference type="Google" id="ProtNLM"/>
    </source>
</evidence>
<dbReference type="SUPFAM" id="SSF48592">
    <property type="entry name" value="GroEL equatorial domain-like"/>
    <property type="match status" value="1"/>
</dbReference>
<dbReference type="SUPFAM" id="SSF52029">
    <property type="entry name" value="GroEL apical domain-like"/>
    <property type="match status" value="1"/>
</dbReference>
<keyword evidence="3" id="KW-0067">ATP-binding</keyword>
<dbReference type="PROSITE" id="PS00296">
    <property type="entry name" value="CHAPERONINS_CPN60"/>
    <property type="match status" value="1"/>
</dbReference>
<dbReference type="Gene3D" id="1.10.560.10">
    <property type="entry name" value="GroEL-like equatorial domain"/>
    <property type="match status" value="1"/>
</dbReference>
<dbReference type="STRING" id="49390.A0A068TW61"/>
<dbReference type="InterPro" id="IPR027409">
    <property type="entry name" value="GroEL-like_apical_dom_sf"/>
</dbReference>
<dbReference type="GO" id="GO:0005524">
    <property type="term" value="F:ATP binding"/>
    <property type="evidence" value="ECO:0007669"/>
    <property type="project" value="UniProtKB-KW"/>
</dbReference>
<evidence type="ECO:0000256" key="2">
    <source>
        <dbReference type="ARBA" id="ARBA00022741"/>
    </source>
</evidence>
<dbReference type="AlphaFoldDB" id="A0A068TW61"/>
<keyword evidence="4" id="KW-0143">Chaperone</keyword>
<gene>
    <name evidence="6" type="ORF">GSCOC_T00032466001</name>
</gene>
<accession>A0A068TW61</accession>